<evidence type="ECO:0000313" key="1">
    <source>
        <dbReference type="EMBL" id="VAX00790.1"/>
    </source>
</evidence>
<evidence type="ECO:0008006" key="2">
    <source>
        <dbReference type="Google" id="ProtNLM"/>
    </source>
</evidence>
<dbReference type="InterPro" id="IPR016024">
    <property type="entry name" value="ARM-type_fold"/>
</dbReference>
<dbReference type="EMBL" id="UOFS01000046">
    <property type="protein sequence ID" value="VAX00790.1"/>
    <property type="molecule type" value="Genomic_DNA"/>
</dbReference>
<sequence>MADLLKDAYSKQYIINLATQTKQVYSKLNTQEFINAVMDSNWQNRELKDRMYHISSCLQKHIQQPYAKSIAILSKMVAKFGSYEAMFFPAYVELYGLDDWKTSIPALELFTQFSSSEFAVRPLIIQNPEKMMKQMARWAKHKNYHVRRLASEGCRPRLPWAMALPEFKKDPRLILPILETLKNDCELYVRRSVANNLNDIAKDHPTIIHKISKQWLGHNEKLDWLVKHGCRTLLKKGDKKILKLFGYKNPKHVLVEKFSCDKNVTIGKSFNFKAELKASTKTLGQLRIEYAIHYMKANGSLSPKVFKISESTITEPSKRIDKNHSFKQMSTRKHYPGQHKISIIINGEILKTLSFRVN</sequence>
<dbReference type="SUPFAM" id="SSF48371">
    <property type="entry name" value="ARM repeat"/>
    <property type="match status" value="1"/>
</dbReference>
<name>A0A3B1ARF7_9ZZZZ</name>
<dbReference type="Gene3D" id="1.25.40.290">
    <property type="entry name" value="ARM repeat domains"/>
    <property type="match status" value="1"/>
</dbReference>
<reference evidence="1" key="1">
    <citation type="submission" date="2018-06" db="EMBL/GenBank/DDBJ databases">
        <authorList>
            <person name="Zhirakovskaya E."/>
        </authorList>
    </citation>
    <scope>NUCLEOTIDE SEQUENCE</scope>
</reference>
<gene>
    <name evidence="1" type="ORF">MNBD_GAMMA22-899</name>
</gene>
<accession>A0A3B1ARF7</accession>
<protein>
    <recommendedName>
        <fullName evidence="2">DNA alkylation repair enzyme</fullName>
    </recommendedName>
</protein>
<dbReference type="AlphaFoldDB" id="A0A3B1ARF7"/>
<organism evidence="1">
    <name type="scientific">hydrothermal vent metagenome</name>
    <dbReference type="NCBI Taxonomy" id="652676"/>
    <lineage>
        <taxon>unclassified sequences</taxon>
        <taxon>metagenomes</taxon>
        <taxon>ecological metagenomes</taxon>
    </lineage>
</organism>
<proteinExistence type="predicted"/>